<dbReference type="Gene3D" id="3.90.70.10">
    <property type="entry name" value="Cysteine proteinases"/>
    <property type="match status" value="1"/>
</dbReference>
<reference evidence="2" key="1">
    <citation type="journal article" date="2020" name="Genome Biol.">
        <title>Gamete binning: chromosome-level and haplotype-resolved genome assembly enabled by high-throughput single-cell sequencing of gamete genomes.</title>
        <authorList>
            <person name="Campoy J.A."/>
            <person name="Sun H."/>
            <person name="Goel M."/>
            <person name="Jiao W.-B."/>
            <person name="Folz-Donahue K."/>
            <person name="Wang N."/>
            <person name="Rubio M."/>
            <person name="Liu C."/>
            <person name="Kukat C."/>
            <person name="Ruiz D."/>
            <person name="Huettel B."/>
            <person name="Schneeberger K."/>
        </authorList>
    </citation>
    <scope>NUCLEOTIDE SEQUENCE [LARGE SCALE GENOMIC DNA]</scope>
    <source>
        <strain evidence="2">cv. Rojo Pasion</strain>
    </source>
</reference>
<accession>A0A6J5XAJ1</accession>
<evidence type="ECO:0008006" key="3">
    <source>
        <dbReference type="Google" id="ProtNLM"/>
    </source>
</evidence>
<sequence>MSLLQKQSPGKAEKHVEKNVLQFGSIYFGTIISSGECNGESSRPQNSVNGLSKVQPLSSLNKHNEVEAVKAASDSLPASLTTLTERNLCFLNATLRALLSCSPFVQLLQELRTRKVPKVGYPTLGAFAEFVSEFDMPSGSSSKNKDASVLETGRPFSPTMFEGILKIFTLDVPTSISGRPRFVFDLGQ</sequence>
<dbReference type="Proteomes" id="UP000507245">
    <property type="component" value="Unassembled WGS sequence"/>
</dbReference>
<dbReference type="AlphaFoldDB" id="A0A6J5XAJ1"/>
<organism evidence="1 2">
    <name type="scientific">Prunus armeniaca</name>
    <name type="common">Apricot</name>
    <name type="synonym">Armeniaca vulgaris</name>
    <dbReference type="NCBI Taxonomy" id="36596"/>
    <lineage>
        <taxon>Eukaryota</taxon>
        <taxon>Viridiplantae</taxon>
        <taxon>Streptophyta</taxon>
        <taxon>Embryophyta</taxon>
        <taxon>Tracheophyta</taxon>
        <taxon>Spermatophyta</taxon>
        <taxon>Magnoliopsida</taxon>
        <taxon>eudicotyledons</taxon>
        <taxon>Gunneridae</taxon>
        <taxon>Pentapetalae</taxon>
        <taxon>rosids</taxon>
        <taxon>fabids</taxon>
        <taxon>Rosales</taxon>
        <taxon>Rosaceae</taxon>
        <taxon>Amygdaloideae</taxon>
        <taxon>Amygdaleae</taxon>
        <taxon>Prunus</taxon>
    </lineage>
</organism>
<evidence type="ECO:0000313" key="1">
    <source>
        <dbReference type="EMBL" id="CAB4309597.1"/>
    </source>
</evidence>
<keyword evidence="2" id="KW-1185">Reference proteome</keyword>
<gene>
    <name evidence="1" type="ORF">ORAREDHAP_LOCUS30874</name>
</gene>
<dbReference type="OrthoDB" id="1695363at2759"/>
<dbReference type="EMBL" id="CAEKKB010000005">
    <property type="protein sequence ID" value="CAB4309597.1"/>
    <property type="molecule type" value="Genomic_DNA"/>
</dbReference>
<proteinExistence type="predicted"/>
<evidence type="ECO:0000313" key="2">
    <source>
        <dbReference type="Proteomes" id="UP000507245"/>
    </source>
</evidence>
<name>A0A6J5XAJ1_PRUAR</name>
<protein>
    <recommendedName>
        <fullName evidence="3">USP domain-containing protein</fullName>
    </recommendedName>
</protein>